<dbReference type="SMART" id="SM00448">
    <property type="entry name" value="REC"/>
    <property type="match status" value="1"/>
</dbReference>
<name>A0ABU1J528_9BACL</name>
<evidence type="ECO:0000259" key="10">
    <source>
        <dbReference type="PROSITE" id="PS50110"/>
    </source>
</evidence>
<evidence type="ECO:0000256" key="3">
    <source>
        <dbReference type="ARBA" id="ARBA00022553"/>
    </source>
</evidence>
<comment type="subcellular location">
    <subcellularLocation>
        <location evidence="1">Cytoplasm</location>
    </subcellularLocation>
</comment>
<dbReference type="Pfam" id="PF00072">
    <property type="entry name" value="Response_reg"/>
    <property type="match status" value="1"/>
</dbReference>
<dbReference type="CDD" id="cd17536">
    <property type="entry name" value="REC_YesN-like"/>
    <property type="match status" value="1"/>
</dbReference>
<dbReference type="Gene3D" id="1.10.10.60">
    <property type="entry name" value="Homeodomain-like"/>
    <property type="match status" value="2"/>
</dbReference>
<evidence type="ECO:0000256" key="7">
    <source>
        <dbReference type="ARBA" id="ARBA00023163"/>
    </source>
</evidence>
<feature type="domain" description="Response regulatory" evidence="10">
    <location>
        <begin position="3"/>
        <end position="121"/>
    </location>
</feature>
<keyword evidence="7" id="KW-0804">Transcription</keyword>
<keyword evidence="12" id="KW-1185">Reference proteome</keyword>
<dbReference type="InterPro" id="IPR009057">
    <property type="entry name" value="Homeodomain-like_sf"/>
</dbReference>
<dbReference type="EMBL" id="JAVDQH010000034">
    <property type="protein sequence ID" value="MDR6246609.1"/>
    <property type="molecule type" value="Genomic_DNA"/>
</dbReference>
<accession>A0ABU1J528</accession>
<dbReference type="SUPFAM" id="SSF52172">
    <property type="entry name" value="CheY-like"/>
    <property type="match status" value="1"/>
</dbReference>
<evidence type="ECO:0000256" key="1">
    <source>
        <dbReference type="ARBA" id="ARBA00004496"/>
    </source>
</evidence>
<dbReference type="InterPro" id="IPR051552">
    <property type="entry name" value="HptR"/>
</dbReference>
<keyword evidence="4" id="KW-0902">Two-component regulatory system</keyword>
<evidence type="ECO:0000313" key="12">
    <source>
        <dbReference type="Proteomes" id="UP001185028"/>
    </source>
</evidence>
<keyword evidence="5" id="KW-0805">Transcription regulation</keyword>
<dbReference type="InterPro" id="IPR011006">
    <property type="entry name" value="CheY-like_superfamily"/>
</dbReference>
<dbReference type="PROSITE" id="PS01124">
    <property type="entry name" value="HTH_ARAC_FAMILY_2"/>
    <property type="match status" value="1"/>
</dbReference>
<evidence type="ECO:0000313" key="11">
    <source>
        <dbReference type="EMBL" id="MDR6246609.1"/>
    </source>
</evidence>
<dbReference type="PROSITE" id="PS50110">
    <property type="entry name" value="RESPONSE_REGULATORY"/>
    <property type="match status" value="1"/>
</dbReference>
<dbReference type="SMART" id="SM00342">
    <property type="entry name" value="HTH_ARAC"/>
    <property type="match status" value="1"/>
</dbReference>
<keyword evidence="3 8" id="KW-0597">Phosphoprotein</keyword>
<protein>
    <submittedName>
        <fullName evidence="11">Two-component system response regulator YesN</fullName>
    </submittedName>
</protein>
<evidence type="ECO:0000256" key="4">
    <source>
        <dbReference type="ARBA" id="ARBA00023012"/>
    </source>
</evidence>
<proteinExistence type="predicted"/>
<dbReference type="SUPFAM" id="SSF46689">
    <property type="entry name" value="Homeodomain-like"/>
    <property type="match status" value="2"/>
</dbReference>
<dbReference type="PANTHER" id="PTHR42713">
    <property type="entry name" value="HISTIDINE KINASE-RELATED"/>
    <property type="match status" value="1"/>
</dbReference>
<keyword evidence="6" id="KW-0238">DNA-binding</keyword>
<gene>
    <name evidence="11" type="ORF">JOC58_004554</name>
</gene>
<evidence type="ECO:0000256" key="6">
    <source>
        <dbReference type="ARBA" id="ARBA00023125"/>
    </source>
</evidence>
<evidence type="ECO:0000256" key="8">
    <source>
        <dbReference type="PROSITE-ProRule" id="PRU00169"/>
    </source>
</evidence>
<dbReference type="Gene3D" id="3.40.50.2300">
    <property type="match status" value="1"/>
</dbReference>
<dbReference type="Pfam" id="PF12833">
    <property type="entry name" value="HTH_18"/>
    <property type="match status" value="1"/>
</dbReference>
<evidence type="ECO:0000256" key="2">
    <source>
        <dbReference type="ARBA" id="ARBA00022490"/>
    </source>
</evidence>
<evidence type="ECO:0000259" key="9">
    <source>
        <dbReference type="PROSITE" id="PS01124"/>
    </source>
</evidence>
<dbReference type="InterPro" id="IPR001789">
    <property type="entry name" value="Sig_transdc_resp-reg_receiver"/>
</dbReference>
<dbReference type="Proteomes" id="UP001185028">
    <property type="component" value="Unassembled WGS sequence"/>
</dbReference>
<reference evidence="11 12" key="1">
    <citation type="submission" date="2023-07" db="EMBL/GenBank/DDBJ databases">
        <title>Genomic Encyclopedia of Type Strains, Phase IV (KMG-IV): sequencing the most valuable type-strain genomes for metagenomic binning, comparative biology and taxonomic classification.</title>
        <authorList>
            <person name="Goeker M."/>
        </authorList>
    </citation>
    <scope>NUCLEOTIDE SEQUENCE [LARGE SCALE GENOMIC DNA]</scope>
    <source>
        <strain evidence="11 12">DSM 22170</strain>
    </source>
</reference>
<dbReference type="PANTHER" id="PTHR42713:SF3">
    <property type="entry name" value="TRANSCRIPTIONAL REGULATORY PROTEIN HPTR"/>
    <property type="match status" value="1"/>
</dbReference>
<comment type="caution">
    <text evidence="11">The sequence shown here is derived from an EMBL/GenBank/DDBJ whole genome shotgun (WGS) entry which is preliminary data.</text>
</comment>
<sequence>MHNVLLVDDEPFALEGMQLMIEWDKYGFRIDNVCSNGEEAIEYLREQTPSLIVTDIRMPVMDGLDLIREARRLGNVTSTFVIASGYHDFEYARQAMRLGVAHYLLKPVIGPEVDSVLTRVQQQLEEQSRREHIRRTADEYAVRQLLAALIAGSDAGGRTYTEQELAPLFGTEKRVWSYLHVQCGIENGSEAYAEAARWAAQESDCYVLSDRSGSFGIIKGWLVSDQIQAIEQAEQLCRRLQMSLPDGSRISAGVPVYDLRQLHFSYQDARVHSRLLFFDGQEQVAASSKPMAATTTESASSSLLATAETISELVENGDATRLTEQLHQQFEHFRIERTAPELVGIFSNEVVLRCVSLYAELGGEGGNIVGPTDLEQITCVYSGLNVLEERLTEFCLRCQQEVGMLQDTQTGGIQAQVADFLRQHYTETWTIRELAEKFYIHPVYLGQSFARRYGMSILDFIHELRIEEAKNLLTSTDLAFCNVAEQIGYRGYQHFLKQFEKRTGYRPSDYRQQQELSD</sequence>
<organism evidence="11 12">
    <name type="scientific">Paenibacillus hunanensis</name>
    <dbReference type="NCBI Taxonomy" id="539262"/>
    <lineage>
        <taxon>Bacteria</taxon>
        <taxon>Bacillati</taxon>
        <taxon>Bacillota</taxon>
        <taxon>Bacilli</taxon>
        <taxon>Bacillales</taxon>
        <taxon>Paenibacillaceae</taxon>
        <taxon>Paenibacillus</taxon>
    </lineage>
</organism>
<feature type="modified residue" description="4-aspartylphosphate" evidence="8">
    <location>
        <position position="55"/>
    </location>
</feature>
<dbReference type="RefSeq" id="WP_188778590.1">
    <property type="nucleotide sequence ID" value="NZ_BMMB01000020.1"/>
</dbReference>
<keyword evidence="2" id="KW-0963">Cytoplasm</keyword>
<evidence type="ECO:0000256" key="5">
    <source>
        <dbReference type="ARBA" id="ARBA00023015"/>
    </source>
</evidence>
<dbReference type="InterPro" id="IPR018060">
    <property type="entry name" value="HTH_AraC"/>
</dbReference>
<feature type="domain" description="HTH araC/xylS-type" evidence="9">
    <location>
        <begin position="415"/>
        <end position="513"/>
    </location>
</feature>